<dbReference type="Pfam" id="PF01261">
    <property type="entry name" value="AP_endonuc_2"/>
    <property type="match status" value="1"/>
</dbReference>
<accession>A0A2S6NMI7</accession>
<dbReference type="PANTHER" id="PTHR12110:SF21">
    <property type="entry name" value="XYLOSE ISOMERASE-LIKE TIM BARREL DOMAIN-CONTAINING PROTEIN"/>
    <property type="match status" value="1"/>
</dbReference>
<dbReference type="InterPro" id="IPR036237">
    <property type="entry name" value="Xyl_isomerase-like_sf"/>
</dbReference>
<gene>
    <name evidence="2" type="ORF">CCS01_04055</name>
</gene>
<evidence type="ECO:0000313" key="3">
    <source>
        <dbReference type="Proteomes" id="UP000239724"/>
    </source>
</evidence>
<dbReference type="EMBL" id="NHRY01000052">
    <property type="protein sequence ID" value="PPQ36994.1"/>
    <property type="molecule type" value="Genomic_DNA"/>
</dbReference>
<protein>
    <recommendedName>
        <fullName evidence="1">Xylose isomerase-like TIM barrel domain-containing protein</fullName>
    </recommendedName>
</protein>
<sequence length="274" mass="28157">MMSAPMNPRIAISNIAWPEADDAEALDLVCAAGFGGIEVAPVKTFGPWQTIDLDRVRQVAAGLAARGLPIVAMQGIAFGAPTAKLFGGPEARASLAQHLALVARIAGACGGVPCVFGAPAARDPGDLPVADAMVKAAAFLTAIGPVFAREGASLAIEAVPAAHGGRFITHTAEAIALVRRVRTEGIGLQIDMATMMVNEEDPALLAEAVPLAVHCHASAPQLAPVAACAAAHSRLAGSLRAAGWIGRISVEMRTAPDWRTAIREAGAAMRDVWM</sequence>
<reference evidence="2 3" key="1">
    <citation type="journal article" date="2018" name="Arch. Microbiol.">
        <title>New insights into the metabolic potential of the phototrophic purple bacterium Rhodopila globiformis DSM 161(T) from its draft genome sequence and evidence for a vanadium-dependent nitrogenase.</title>
        <authorList>
            <person name="Imhoff J.F."/>
            <person name="Rahn T."/>
            <person name="Kunzel S."/>
            <person name="Neulinger S.C."/>
        </authorList>
    </citation>
    <scope>NUCLEOTIDE SEQUENCE [LARGE SCALE GENOMIC DNA]</scope>
    <source>
        <strain evidence="2 3">DSM 161</strain>
    </source>
</reference>
<evidence type="ECO:0000313" key="2">
    <source>
        <dbReference type="EMBL" id="PPQ36994.1"/>
    </source>
</evidence>
<dbReference type="InterPro" id="IPR050312">
    <property type="entry name" value="IolE/XylAMocC-like"/>
</dbReference>
<evidence type="ECO:0000259" key="1">
    <source>
        <dbReference type="Pfam" id="PF01261"/>
    </source>
</evidence>
<proteinExistence type="predicted"/>
<dbReference type="Gene3D" id="3.20.20.150">
    <property type="entry name" value="Divalent-metal-dependent TIM barrel enzymes"/>
    <property type="match status" value="1"/>
</dbReference>
<dbReference type="SUPFAM" id="SSF51658">
    <property type="entry name" value="Xylose isomerase-like"/>
    <property type="match status" value="1"/>
</dbReference>
<dbReference type="AlphaFoldDB" id="A0A2S6NMI7"/>
<dbReference type="Proteomes" id="UP000239724">
    <property type="component" value="Unassembled WGS sequence"/>
</dbReference>
<dbReference type="InterPro" id="IPR013022">
    <property type="entry name" value="Xyl_isomerase-like_TIM-brl"/>
</dbReference>
<feature type="domain" description="Xylose isomerase-like TIM barrel" evidence="1">
    <location>
        <begin position="27"/>
        <end position="270"/>
    </location>
</feature>
<keyword evidence="3" id="KW-1185">Reference proteome</keyword>
<dbReference type="PANTHER" id="PTHR12110">
    <property type="entry name" value="HYDROXYPYRUVATE ISOMERASE"/>
    <property type="match status" value="1"/>
</dbReference>
<organism evidence="2 3">
    <name type="scientific">Rhodopila globiformis</name>
    <name type="common">Rhodopseudomonas globiformis</name>
    <dbReference type="NCBI Taxonomy" id="1071"/>
    <lineage>
        <taxon>Bacteria</taxon>
        <taxon>Pseudomonadati</taxon>
        <taxon>Pseudomonadota</taxon>
        <taxon>Alphaproteobacteria</taxon>
        <taxon>Acetobacterales</taxon>
        <taxon>Acetobacteraceae</taxon>
        <taxon>Rhodopila</taxon>
    </lineage>
</organism>
<name>A0A2S6NMI7_RHOGL</name>
<comment type="caution">
    <text evidence="2">The sequence shown here is derived from an EMBL/GenBank/DDBJ whole genome shotgun (WGS) entry which is preliminary data.</text>
</comment>